<dbReference type="RefSeq" id="WP_322809897.1">
    <property type="nucleotide sequence ID" value="NZ_JAVBVO010000028.1"/>
</dbReference>
<evidence type="ECO:0000313" key="1">
    <source>
        <dbReference type="EMBL" id="MDZ5760746.1"/>
    </source>
</evidence>
<evidence type="ECO:0000313" key="2">
    <source>
        <dbReference type="Proteomes" id="UP001290462"/>
    </source>
</evidence>
<accession>A0AAW9KC41</accession>
<sequence>MISSEQKYEKRMEYYFKKLSELVKHTNDWPAARIKKRSRRLKNYKEATETRRVIKK</sequence>
<comment type="caution">
    <text evidence="1">The sequence shown here is derived from an EMBL/GenBank/DDBJ whole genome shotgun (WGS) entry which is preliminary data.</text>
</comment>
<protein>
    <submittedName>
        <fullName evidence="1">Uncharacterized protein</fullName>
    </submittedName>
</protein>
<organism evidence="1 2">
    <name type="scientific">Carnobacterium maltaromaticum</name>
    <name type="common">Carnobacterium piscicola</name>
    <dbReference type="NCBI Taxonomy" id="2751"/>
    <lineage>
        <taxon>Bacteria</taxon>
        <taxon>Bacillati</taxon>
        <taxon>Bacillota</taxon>
        <taxon>Bacilli</taxon>
        <taxon>Lactobacillales</taxon>
        <taxon>Carnobacteriaceae</taxon>
        <taxon>Carnobacterium</taxon>
    </lineage>
</organism>
<gene>
    <name evidence="1" type="ORF">RAK27_19055</name>
</gene>
<dbReference type="Proteomes" id="UP001290462">
    <property type="component" value="Unassembled WGS sequence"/>
</dbReference>
<reference evidence="1" key="1">
    <citation type="submission" date="2023-08" db="EMBL/GenBank/DDBJ databases">
        <title>Genomic characterization of piscicolin 126 produced by Carnobacterium maltaromaticum CM22 strain isolated from salmon (Salmo salar).</title>
        <authorList>
            <person name="Gonzalez-Gragera E."/>
            <person name="Garcia-Lopez J.D."/>
            <person name="Teso-Perez C."/>
            <person name="Gimenez-Hernandez I."/>
            <person name="Peralta-Sanchez J.M."/>
            <person name="Valdivia E."/>
            <person name="Montalban-Lopez M."/>
            <person name="Martin-Platero A.M."/>
            <person name="Banos A."/>
            <person name="Martinez-Bueno M."/>
        </authorList>
    </citation>
    <scope>NUCLEOTIDE SEQUENCE</scope>
    <source>
        <strain evidence="1">CM22</strain>
    </source>
</reference>
<proteinExistence type="predicted"/>
<dbReference type="AlphaFoldDB" id="A0AAW9KC41"/>
<name>A0AAW9KC41_CARML</name>
<dbReference type="EMBL" id="JAVBVO010000028">
    <property type="protein sequence ID" value="MDZ5760746.1"/>
    <property type="molecule type" value="Genomic_DNA"/>
</dbReference>